<evidence type="ECO:0008006" key="5">
    <source>
        <dbReference type="Google" id="ProtNLM"/>
    </source>
</evidence>
<accession>A0A1X1UYJ3</accession>
<dbReference type="OrthoDB" id="154293at2"/>
<dbReference type="Proteomes" id="UP000194000">
    <property type="component" value="Unassembled WGS sequence"/>
</dbReference>
<comment type="caution">
    <text evidence="3">The sequence shown here is derived from an EMBL/GenBank/DDBJ whole genome shotgun (WGS) entry which is preliminary data.</text>
</comment>
<evidence type="ECO:0000313" key="4">
    <source>
        <dbReference type="Proteomes" id="UP000194000"/>
    </source>
</evidence>
<feature type="domain" description="MDMPI C-terminal" evidence="1">
    <location>
        <begin position="179"/>
        <end position="267"/>
    </location>
</feature>
<evidence type="ECO:0000313" key="3">
    <source>
        <dbReference type="EMBL" id="ORV61902.1"/>
    </source>
</evidence>
<dbReference type="Gene3D" id="1.20.120.450">
    <property type="entry name" value="dinb family like domain"/>
    <property type="match status" value="1"/>
</dbReference>
<sequence>MSSPSRPVTQLDKSDVLAGLFATWDALDGLMTGLTEEQWQTPTPLPGWCVHDVVAHIIGTESVLLGLAPPDADIDVSTLAHVRNDVGVMNECWVRHLSAESGSDLYRRFRTVTDDRRKRLADMPDDEWNALTATPVGPDSYGRFMRVRVFDCWMHEHDIRDALGAPASEAELVSPASGLALDEMATSMGYVVGKLGKAPGGSRVAIELTGPLARTIRVAVDGRAQVVDDFGGREPTATIRLDGLLFTRLAGGRVDSVPVELSGDEQVGTRIVEHLNFVM</sequence>
<dbReference type="GO" id="GO:0046872">
    <property type="term" value="F:metal ion binding"/>
    <property type="evidence" value="ECO:0007669"/>
    <property type="project" value="InterPro"/>
</dbReference>
<reference evidence="3 4" key="1">
    <citation type="submission" date="2016-01" db="EMBL/GenBank/DDBJ databases">
        <title>The new phylogeny of the genus Mycobacterium.</title>
        <authorList>
            <person name="Tarcisio F."/>
            <person name="Conor M."/>
            <person name="Antonella G."/>
            <person name="Elisabetta G."/>
            <person name="Giulia F.S."/>
            <person name="Sara T."/>
            <person name="Anna F."/>
            <person name="Clotilde B."/>
            <person name="Roberto B."/>
            <person name="Veronica D.S."/>
            <person name="Fabio R."/>
            <person name="Monica P."/>
            <person name="Olivier J."/>
            <person name="Enrico T."/>
            <person name="Nicola S."/>
        </authorList>
    </citation>
    <scope>NUCLEOTIDE SEQUENCE [LARGE SCALE GENOMIC DNA]</scope>
    <source>
        <strain evidence="3 4">DSM 45731</strain>
    </source>
</reference>
<dbReference type="InterPro" id="IPR034660">
    <property type="entry name" value="DinB/YfiT-like"/>
</dbReference>
<dbReference type="STRING" id="1260918.AWC06_10935"/>
<evidence type="ECO:0000259" key="1">
    <source>
        <dbReference type="Pfam" id="PF07398"/>
    </source>
</evidence>
<dbReference type="Pfam" id="PF11716">
    <property type="entry name" value="MDMPI_N"/>
    <property type="match status" value="1"/>
</dbReference>
<dbReference type="NCBIfam" id="TIGR03083">
    <property type="entry name" value="maleylpyruvate isomerase family mycothiol-dependent enzyme"/>
    <property type="match status" value="1"/>
</dbReference>
<gene>
    <name evidence="3" type="ORF">AWC06_10935</name>
</gene>
<dbReference type="Pfam" id="PF07398">
    <property type="entry name" value="MDMPI_C"/>
    <property type="match status" value="1"/>
</dbReference>
<dbReference type="SUPFAM" id="SSF109854">
    <property type="entry name" value="DinB/YfiT-like putative metalloenzymes"/>
    <property type="match status" value="1"/>
</dbReference>
<protein>
    <recommendedName>
        <fullName evidence="5">Mycothiol-dependent maleylpyruvate isomerase metal-binding domain-containing protein</fullName>
    </recommendedName>
</protein>
<dbReference type="InterPro" id="IPR017517">
    <property type="entry name" value="Maleyloyr_isom"/>
</dbReference>
<dbReference type="InterPro" id="IPR010872">
    <property type="entry name" value="MDMPI_C-term_domain"/>
</dbReference>
<dbReference type="InterPro" id="IPR024344">
    <property type="entry name" value="MDMPI_metal-binding"/>
</dbReference>
<evidence type="ECO:0000259" key="2">
    <source>
        <dbReference type="Pfam" id="PF11716"/>
    </source>
</evidence>
<dbReference type="RefSeq" id="WP_085195641.1">
    <property type="nucleotide sequence ID" value="NZ_JACKVI010000014.1"/>
</dbReference>
<organism evidence="3 4">
    <name type="scientific">Mycobacterium fragae</name>
    <dbReference type="NCBI Taxonomy" id="1260918"/>
    <lineage>
        <taxon>Bacteria</taxon>
        <taxon>Bacillati</taxon>
        <taxon>Actinomycetota</taxon>
        <taxon>Actinomycetes</taxon>
        <taxon>Mycobacteriales</taxon>
        <taxon>Mycobacteriaceae</taxon>
        <taxon>Mycobacterium</taxon>
    </lineage>
</organism>
<feature type="domain" description="Mycothiol-dependent maleylpyruvate isomerase metal-binding" evidence="2">
    <location>
        <begin position="22"/>
        <end position="160"/>
    </location>
</feature>
<keyword evidence="4" id="KW-1185">Reference proteome</keyword>
<dbReference type="AlphaFoldDB" id="A0A1X1UYJ3"/>
<name>A0A1X1UYJ3_9MYCO</name>
<dbReference type="EMBL" id="LQOW01000014">
    <property type="protein sequence ID" value="ORV61902.1"/>
    <property type="molecule type" value="Genomic_DNA"/>
</dbReference>
<proteinExistence type="predicted"/>